<dbReference type="EMBL" id="OMOF01000157">
    <property type="protein sequence ID" value="SPF41092.1"/>
    <property type="molecule type" value="Genomic_DNA"/>
</dbReference>
<dbReference type="InterPro" id="IPR014710">
    <property type="entry name" value="RmlC-like_jellyroll"/>
</dbReference>
<reference evidence="3" key="1">
    <citation type="submission" date="2018-02" db="EMBL/GenBank/DDBJ databases">
        <authorList>
            <person name="Hausmann B."/>
        </authorList>
    </citation>
    <scope>NUCLEOTIDE SEQUENCE [LARGE SCALE GENOMIC DNA]</scope>
    <source>
        <strain evidence="3">Peat soil MAG SbF1</strain>
    </source>
</reference>
<dbReference type="Proteomes" id="UP000238916">
    <property type="component" value="Unassembled WGS sequence"/>
</dbReference>
<sequence>MIDFPAFMKNPKNHINPKEQNTQDIEGYFYKGADGSQMAFWTCHADRVSKKHSHEFDEYMVCVCGQYTVIMNGKEYVLNPGDELFIPKGMEQWGRCIAGTRTIHAFGGKRFQKD</sequence>
<dbReference type="Gene3D" id="2.60.120.10">
    <property type="entry name" value="Jelly Rolls"/>
    <property type="match status" value="1"/>
</dbReference>
<evidence type="ECO:0000259" key="1">
    <source>
        <dbReference type="Pfam" id="PF07883"/>
    </source>
</evidence>
<dbReference type="OrthoDB" id="1908605at2"/>
<proteinExistence type="predicted"/>
<organism evidence="2 3">
    <name type="scientific">Candidatus Desulfosporosinus infrequens</name>
    <dbReference type="NCBI Taxonomy" id="2043169"/>
    <lineage>
        <taxon>Bacteria</taxon>
        <taxon>Bacillati</taxon>
        <taxon>Bacillota</taxon>
        <taxon>Clostridia</taxon>
        <taxon>Eubacteriales</taxon>
        <taxon>Desulfitobacteriaceae</taxon>
        <taxon>Desulfosporosinus</taxon>
    </lineage>
</organism>
<accession>A0A2U3KN63</accession>
<dbReference type="InterPro" id="IPR011051">
    <property type="entry name" value="RmlC_Cupin_sf"/>
</dbReference>
<dbReference type="SUPFAM" id="SSF51182">
    <property type="entry name" value="RmlC-like cupins"/>
    <property type="match status" value="1"/>
</dbReference>
<evidence type="ECO:0000313" key="3">
    <source>
        <dbReference type="Proteomes" id="UP000238916"/>
    </source>
</evidence>
<dbReference type="InterPro" id="IPR013096">
    <property type="entry name" value="Cupin_2"/>
</dbReference>
<dbReference type="Pfam" id="PF07883">
    <property type="entry name" value="Cupin_2"/>
    <property type="match status" value="1"/>
</dbReference>
<evidence type="ECO:0000313" key="2">
    <source>
        <dbReference type="EMBL" id="SPF41092.1"/>
    </source>
</evidence>
<protein>
    <recommendedName>
        <fullName evidence="1">Cupin type-2 domain-containing protein</fullName>
    </recommendedName>
</protein>
<name>A0A2U3KN63_9FIRM</name>
<feature type="domain" description="Cupin type-2" evidence="1">
    <location>
        <begin position="46"/>
        <end position="91"/>
    </location>
</feature>
<gene>
    <name evidence="2" type="ORF">SBF1_240005</name>
</gene>
<dbReference type="AlphaFoldDB" id="A0A2U3KN63"/>